<reference evidence="1" key="1">
    <citation type="journal article" date="2015" name="Nature">
        <title>Complex archaea that bridge the gap between prokaryotes and eukaryotes.</title>
        <authorList>
            <person name="Spang A."/>
            <person name="Saw J.H."/>
            <person name="Jorgensen S.L."/>
            <person name="Zaremba-Niedzwiedzka K."/>
            <person name="Martijn J."/>
            <person name="Lind A.E."/>
            <person name="van Eijk R."/>
            <person name="Schleper C."/>
            <person name="Guy L."/>
            <person name="Ettema T.J."/>
        </authorList>
    </citation>
    <scope>NUCLEOTIDE SEQUENCE</scope>
</reference>
<dbReference type="EMBL" id="LAZR01004704">
    <property type="protein sequence ID" value="KKN06316.1"/>
    <property type="molecule type" value="Genomic_DNA"/>
</dbReference>
<protein>
    <submittedName>
        <fullName evidence="1">Uncharacterized protein</fullName>
    </submittedName>
</protein>
<dbReference type="AlphaFoldDB" id="A0A0F9PZ90"/>
<comment type="caution">
    <text evidence="1">The sequence shown here is derived from an EMBL/GenBank/DDBJ whole genome shotgun (WGS) entry which is preliminary data.</text>
</comment>
<accession>A0A0F9PZ90</accession>
<gene>
    <name evidence="1" type="ORF">LCGC14_1078430</name>
</gene>
<proteinExistence type="predicted"/>
<sequence length="123" mass="12593">MADNVTSIVAVAGATANATLQGLAYNALLGVSALTSGITFQRVQDGETNLSVSLRQLSDFLAAGFSVADAISDGTNTLVALEVDFSEPIVLSGGPDNFLSLTINDNLSDLLQFTATARGALEV</sequence>
<evidence type="ECO:0000313" key="1">
    <source>
        <dbReference type="EMBL" id="KKN06316.1"/>
    </source>
</evidence>
<name>A0A0F9PZ90_9ZZZZ</name>
<organism evidence="1">
    <name type="scientific">marine sediment metagenome</name>
    <dbReference type="NCBI Taxonomy" id="412755"/>
    <lineage>
        <taxon>unclassified sequences</taxon>
        <taxon>metagenomes</taxon>
        <taxon>ecological metagenomes</taxon>
    </lineage>
</organism>